<gene>
    <name evidence="2" type="ORF">H9862_06125</name>
</gene>
<evidence type="ECO:0000313" key="2">
    <source>
        <dbReference type="EMBL" id="HIX20161.1"/>
    </source>
</evidence>
<accession>A0A9D1VBL8</accession>
<organism evidence="2 3">
    <name type="scientific">Candidatus Akkermansia intestinigallinarum</name>
    <dbReference type="NCBI Taxonomy" id="2838431"/>
    <lineage>
        <taxon>Bacteria</taxon>
        <taxon>Pseudomonadati</taxon>
        <taxon>Verrucomicrobiota</taxon>
        <taxon>Verrucomicrobiia</taxon>
        <taxon>Verrucomicrobiales</taxon>
        <taxon>Akkermansiaceae</taxon>
        <taxon>Akkermansia</taxon>
    </lineage>
</organism>
<evidence type="ECO:0000259" key="1">
    <source>
        <dbReference type="Pfam" id="PF01370"/>
    </source>
</evidence>
<dbReference type="SUPFAM" id="SSF51735">
    <property type="entry name" value="NAD(P)-binding Rossmann-fold domains"/>
    <property type="match status" value="1"/>
</dbReference>
<dbReference type="Gene3D" id="3.40.50.720">
    <property type="entry name" value="NAD(P)-binding Rossmann-like Domain"/>
    <property type="match status" value="1"/>
</dbReference>
<protein>
    <submittedName>
        <fullName evidence="2">NAD-dependent epimerase/dehydratase family protein</fullName>
    </submittedName>
</protein>
<name>A0A9D1VBL8_9BACT</name>
<evidence type="ECO:0000313" key="3">
    <source>
        <dbReference type="Proteomes" id="UP000823964"/>
    </source>
</evidence>
<dbReference type="Pfam" id="PF01370">
    <property type="entry name" value="Epimerase"/>
    <property type="match status" value="1"/>
</dbReference>
<dbReference type="Proteomes" id="UP000823964">
    <property type="component" value="Unassembled WGS sequence"/>
</dbReference>
<reference evidence="2" key="2">
    <citation type="submission" date="2021-04" db="EMBL/GenBank/DDBJ databases">
        <authorList>
            <person name="Gilroy R."/>
        </authorList>
    </citation>
    <scope>NUCLEOTIDE SEQUENCE</scope>
    <source>
        <strain evidence="2">14975</strain>
    </source>
</reference>
<proteinExistence type="predicted"/>
<comment type="caution">
    <text evidence="2">The sequence shown here is derived from an EMBL/GenBank/DDBJ whole genome shotgun (WGS) entry which is preliminary data.</text>
</comment>
<dbReference type="AlphaFoldDB" id="A0A9D1VBL8"/>
<dbReference type="EMBL" id="DXFQ01000109">
    <property type="protein sequence ID" value="HIX20161.1"/>
    <property type="molecule type" value="Genomic_DNA"/>
</dbReference>
<sequence length="284" mass="29608">MGCGFLGSQLARRCAESGARVLAVDAEAGKDATDVTEASEVSALVRCGAGCAAVLRGDAAEARVLSRALGLLGAPDELFVCTATHGGSPAAYRRAYGGVLEALLPLLPTGARLVFCSSVSVYAESAGGAVDESSLCVPSAPRVRALLEAEALALEAGGAVARLSPLYDAGRCELLRRHEAGEPRLPGPGARCLNYVHREDAVEALRLMARLPGGGVFNVCGESLSVDEAYAMLEELTGVLRAPEEAACSRRGLSNRRVLCPRLRAAGWRPRHSLRAFVSEGLRP</sequence>
<dbReference type="InterPro" id="IPR001509">
    <property type="entry name" value="Epimerase_deHydtase"/>
</dbReference>
<dbReference type="InterPro" id="IPR036291">
    <property type="entry name" value="NAD(P)-bd_dom_sf"/>
</dbReference>
<reference evidence="2" key="1">
    <citation type="journal article" date="2021" name="PeerJ">
        <title>Extensive microbial diversity within the chicken gut microbiome revealed by metagenomics and culture.</title>
        <authorList>
            <person name="Gilroy R."/>
            <person name="Ravi A."/>
            <person name="Getino M."/>
            <person name="Pursley I."/>
            <person name="Horton D.L."/>
            <person name="Alikhan N.F."/>
            <person name="Baker D."/>
            <person name="Gharbi K."/>
            <person name="Hall N."/>
            <person name="Watson M."/>
            <person name="Adriaenssens E.M."/>
            <person name="Foster-Nyarko E."/>
            <person name="Jarju S."/>
            <person name="Secka A."/>
            <person name="Antonio M."/>
            <person name="Oren A."/>
            <person name="Chaudhuri R.R."/>
            <person name="La Ragione R."/>
            <person name="Hildebrand F."/>
            <person name="Pallen M.J."/>
        </authorList>
    </citation>
    <scope>NUCLEOTIDE SEQUENCE</scope>
    <source>
        <strain evidence="2">14975</strain>
    </source>
</reference>
<feature type="domain" description="NAD-dependent epimerase/dehydratase" evidence="1">
    <location>
        <begin position="4"/>
        <end position="219"/>
    </location>
</feature>